<dbReference type="EMBL" id="CAJEWB010000002">
    <property type="protein sequence ID" value="CAD2070799.1"/>
    <property type="molecule type" value="Genomic_DNA"/>
</dbReference>
<gene>
    <name evidence="10" type="primary">cccB_1</name>
    <name evidence="10" type="ORF">JEOPIN946_00093</name>
</gene>
<dbReference type="InterPro" id="IPR009056">
    <property type="entry name" value="Cyt_c-like_dom"/>
</dbReference>
<dbReference type="GO" id="GO:0020037">
    <property type="term" value="F:heme binding"/>
    <property type="evidence" value="ECO:0007669"/>
    <property type="project" value="InterPro"/>
</dbReference>
<sequence length="105" mass="10742">MKKLLATFSFAAVLTLAACGGGGDSTDDANTGDVDPEKIYNQTCASCHGSDLTGASGPDISTVGDRLSQDEIKDIIENGQGGMPAGLVKDQADIDALASWLADHK</sequence>
<dbReference type="InterPro" id="IPR051811">
    <property type="entry name" value="Cytochrome_c550/c551-like"/>
</dbReference>
<dbReference type="InterPro" id="IPR012218">
    <property type="entry name" value="Cyt_c_BACSU-c550-type"/>
</dbReference>
<evidence type="ECO:0000256" key="2">
    <source>
        <dbReference type="ARBA" id="ARBA00022617"/>
    </source>
</evidence>
<accession>A0A6V7R0F1</accession>
<keyword evidence="2 6" id="KW-0349">Heme</keyword>
<keyword evidence="5 7" id="KW-0408">Iron</keyword>
<dbReference type="GO" id="GO:0005506">
    <property type="term" value="F:iron ion binding"/>
    <property type="evidence" value="ECO:0007669"/>
    <property type="project" value="InterPro"/>
</dbReference>
<protein>
    <submittedName>
        <fullName evidence="10">Cytochrome c-551</fullName>
    </submittedName>
</protein>
<keyword evidence="1" id="KW-0813">Transport</keyword>
<organism evidence="10 11">
    <name type="scientific">Phocicoccus pinnipedialis</name>
    <dbReference type="NCBI Taxonomy" id="110845"/>
    <lineage>
        <taxon>Bacteria</taxon>
        <taxon>Bacillati</taxon>
        <taxon>Bacillota</taxon>
        <taxon>Bacilli</taxon>
        <taxon>Bacillales</taxon>
        <taxon>Salinicoccaceae</taxon>
        <taxon>Phocicoccus</taxon>
    </lineage>
</organism>
<dbReference type="PROSITE" id="PS51257">
    <property type="entry name" value="PROKAR_LIPOPROTEIN"/>
    <property type="match status" value="1"/>
</dbReference>
<evidence type="ECO:0000256" key="7">
    <source>
        <dbReference type="PIRSR" id="PIRSR000025-2"/>
    </source>
</evidence>
<reference evidence="10 11" key="1">
    <citation type="submission" date="2020-07" db="EMBL/GenBank/DDBJ databases">
        <authorList>
            <person name="Criscuolo A."/>
        </authorList>
    </citation>
    <scope>NUCLEOTIDE SEQUENCE [LARGE SCALE GENOMIC DNA]</scope>
    <source>
        <strain evidence="10">CIP107946</strain>
    </source>
</reference>
<evidence type="ECO:0000256" key="4">
    <source>
        <dbReference type="ARBA" id="ARBA00022982"/>
    </source>
</evidence>
<keyword evidence="4" id="KW-0249">Electron transport</keyword>
<dbReference type="PROSITE" id="PS51007">
    <property type="entry name" value="CYTC"/>
    <property type="match status" value="1"/>
</dbReference>
<dbReference type="InterPro" id="IPR054782">
    <property type="entry name" value="Cytochro_C551"/>
</dbReference>
<comment type="PTM">
    <text evidence="6">Binds 1 heme c group covalently per subunit.</text>
</comment>
<dbReference type="GO" id="GO:0009055">
    <property type="term" value="F:electron transfer activity"/>
    <property type="evidence" value="ECO:0007669"/>
    <property type="project" value="InterPro"/>
</dbReference>
<dbReference type="RefSeq" id="WP_186075855.1">
    <property type="nucleotide sequence ID" value="NZ_CAJEWB010000002.1"/>
</dbReference>
<feature type="binding site" description="covalent" evidence="6">
    <location>
        <position position="44"/>
    </location>
    <ligand>
        <name>heme c</name>
        <dbReference type="ChEBI" id="CHEBI:61717"/>
    </ligand>
</feature>
<evidence type="ECO:0000256" key="8">
    <source>
        <dbReference type="SAM" id="SignalP"/>
    </source>
</evidence>
<evidence type="ECO:0000256" key="5">
    <source>
        <dbReference type="ARBA" id="ARBA00023004"/>
    </source>
</evidence>
<dbReference type="PANTHER" id="PTHR37823">
    <property type="entry name" value="CYTOCHROME C-553-LIKE"/>
    <property type="match status" value="1"/>
</dbReference>
<dbReference type="Pfam" id="PF13442">
    <property type="entry name" value="Cytochrome_CBB3"/>
    <property type="match status" value="1"/>
</dbReference>
<proteinExistence type="predicted"/>
<feature type="chain" id="PRO_5038556736" evidence="8">
    <location>
        <begin position="18"/>
        <end position="105"/>
    </location>
</feature>
<feature type="binding site" description="axial binding residue" evidence="7">
    <location>
        <position position="83"/>
    </location>
    <ligand>
        <name>heme c</name>
        <dbReference type="ChEBI" id="CHEBI:61717"/>
    </ligand>
    <ligandPart>
        <name>Fe</name>
        <dbReference type="ChEBI" id="CHEBI:18248"/>
    </ligandPart>
</feature>
<evidence type="ECO:0000256" key="3">
    <source>
        <dbReference type="ARBA" id="ARBA00022723"/>
    </source>
</evidence>
<feature type="binding site" description="axial binding residue" evidence="7">
    <location>
        <position position="48"/>
    </location>
    <ligand>
        <name>heme c</name>
        <dbReference type="ChEBI" id="CHEBI:61717"/>
    </ligand>
    <ligandPart>
        <name>Fe</name>
        <dbReference type="ChEBI" id="CHEBI:18248"/>
    </ligandPart>
</feature>
<name>A0A6V7R0F1_9BACL</name>
<feature type="signal peptide" evidence="8">
    <location>
        <begin position="1"/>
        <end position="17"/>
    </location>
</feature>
<evidence type="ECO:0000313" key="10">
    <source>
        <dbReference type="EMBL" id="CAD2070799.1"/>
    </source>
</evidence>
<comment type="caution">
    <text evidence="10">The sequence shown here is derived from an EMBL/GenBank/DDBJ whole genome shotgun (WGS) entry which is preliminary data.</text>
</comment>
<keyword evidence="3 7" id="KW-0479">Metal-binding</keyword>
<feature type="domain" description="Cytochrome c" evidence="9">
    <location>
        <begin position="31"/>
        <end position="105"/>
    </location>
</feature>
<feature type="binding site" description="covalent" evidence="6">
    <location>
        <position position="47"/>
    </location>
    <ligand>
        <name>heme c</name>
        <dbReference type="ChEBI" id="CHEBI:61717"/>
    </ligand>
</feature>
<dbReference type="SUPFAM" id="SSF46626">
    <property type="entry name" value="Cytochrome c"/>
    <property type="match status" value="1"/>
</dbReference>
<evidence type="ECO:0000259" key="9">
    <source>
        <dbReference type="PROSITE" id="PS51007"/>
    </source>
</evidence>
<evidence type="ECO:0000256" key="1">
    <source>
        <dbReference type="ARBA" id="ARBA00022448"/>
    </source>
</evidence>
<dbReference type="GO" id="GO:0016020">
    <property type="term" value="C:membrane"/>
    <property type="evidence" value="ECO:0007669"/>
    <property type="project" value="InterPro"/>
</dbReference>
<keyword evidence="11" id="KW-1185">Reference proteome</keyword>
<dbReference type="PANTHER" id="PTHR37823:SF4">
    <property type="entry name" value="MENAQUINOL-CYTOCHROME C REDUCTASE CYTOCHROME B_C SUBUNIT"/>
    <property type="match status" value="1"/>
</dbReference>
<dbReference type="InterPro" id="IPR036909">
    <property type="entry name" value="Cyt_c-like_dom_sf"/>
</dbReference>
<keyword evidence="8" id="KW-0732">Signal</keyword>
<dbReference type="AlphaFoldDB" id="A0A6V7R0F1"/>
<dbReference type="NCBIfam" id="NF045774">
    <property type="entry name" value="cytochro_C551"/>
    <property type="match status" value="1"/>
</dbReference>
<evidence type="ECO:0000256" key="6">
    <source>
        <dbReference type="PIRSR" id="PIRSR000025-1"/>
    </source>
</evidence>
<dbReference type="PIRSF" id="PIRSF000025">
    <property type="entry name" value="Cytc_Bsub_c550"/>
    <property type="match status" value="1"/>
</dbReference>
<evidence type="ECO:0000313" key="11">
    <source>
        <dbReference type="Proteomes" id="UP000588186"/>
    </source>
</evidence>
<dbReference type="Gene3D" id="1.10.760.10">
    <property type="entry name" value="Cytochrome c-like domain"/>
    <property type="match status" value="1"/>
</dbReference>
<dbReference type="Proteomes" id="UP000588186">
    <property type="component" value="Unassembled WGS sequence"/>
</dbReference>